<gene>
    <name evidence="2" type="ORF">DARMORV10_C04P06280.1</name>
</gene>
<dbReference type="EMBL" id="HG994368">
    <property type="protein sequence ID" value="CAF1806163.1"/>
    <property type="molecule type" value="Genomic_DNA"/>
</dbReference>
<dbReference type="Pfam" id="PF02721">
    <property type="entry name" value="DUF223"/>
    <property type="match status" value="1"/>
</dbReference>
<dbReference type="InterPro" id="IPR012340">
    <property type="entry name" value="NA-bd_OB-fold"/>
</dbReference>
<dbReference type="InterPro" id="IPR003871">
    <property type="entry name" value="RFA1B/D_OB_1st"/>
</dbReference>
<dbReference type="PANTHER" id="PTHR47165:SF4">
    <property type="entry name" value="OS03G0429900 PROTEIN"/>
    <property type="match status" value="1"/>
</dbReference>
<feature type="domain" description="Replication protein A 70 kDa DNA-binding subunit B/D first OB fold" evidence="1">
    <location>
        <begin position="7"/>
        <end position="106"/>
    </location>
</feature>
<proteinExistence type="predicted"/>
<evidence type="ECO:0000259" key="1">
    <source>
        <dbReference type="Pfam" id="PF02721"/>
    </source>
</evidence>
<evidence type="ECO:0000313" key="2">
    <source>
        <dbReference type="EMBL" id="CAF1806163.1"/>
    </source>
</evidence>
<dbReference type="PANTHER" id="PTHR47165">
    <property type="entry name" value="OS03G0429900 PROTEIN"/>
    <property type="match status" value="1"/>
</dbReference>
<organism evidence="2">
    <name type="scientific">Brassica napus</name>
    <name type="common">Rape</name>
    <dbReference type="NCBI Taxonomy" id="3708"/>
    <lineage>
        <taxon>Eukaryota</taxon>
        <taxon>Viridiplantae</taxon>
        <taxon>Streptophyta</taxon>
        <taxon>Embryophyta</taxon>
        <taxon>Tracheophyta</taxon>
        <taxon>Spermatophyta</taxon>
        <taxon>Magnoliopsida</taxon>
        <taxon>eudicotyledons</taxon>
        <taxon>Gunneridae</taxon>
        <taxon>Pentapetalae</taxon>
        <taxon>rosids</taxon>
        <taxon>malvids</taxon>
        <taxon>Brassicales</taxon>
        <taxon>Brassicaceae</taxon>
        <taxon>Brassiceae</taxon>
        <taxon>Brassica</taxon>
    </lineage>
</organism>
<accession>A0A816J902</accession>
<dbReference type="Gene3D" id="2.40.50.140">
    <property type="entry name" value="Nucleic acid-binding proteins"/>
    <property type="match status" value="1"/>
</dbReference>
<dbReference type="AlphaFoldDB" id="A0A816J902"/>
<dbReference type="SUPFAM" id="SSF50249">
    <property type="entry name" value="Nucleic acid-binding proteins"/>
    <property type="match status" value="1"/>
</dbReference>
<name>A0A816J902_BRANA</name>
<reference evidence="2" key="1">
    <citation type="submission" date="2021-01" db="EMBL/GenBank/DDBJ databases">
        <authorList>
            <consortium name="Genoscope - CEA"/>
            <person name="William W."/>
        </authorList>
    </citation>
    <scope>NUCLEOTIDE SEQUENCE</scope>
</reference>
<protein>
    <submittedName>
        <fullName evidence="2">(rape) hypothetical protein</fullName>
    </submittedName>
</protein>
<dbReference type="Proteomes" id="UP001295469">
    <property type="component" value="Chromosome C04"/>
</dbReference>
<sequence>MAAPQISLSELRPGRCARIVVTRLLRFWEARNAKKGGELMGLDMLLLDDQSSLIQASISVHRLNTFRELLREGAMYELSGFDVTRSNSHFKLCDSVVSIRLNEFTKMVEVAAVANPIPTEMFRFRTLEEQPHFLGD</sequence>